<keyword evidence="2" id="KW-1185">Reference proteome</keyword>
<dbReference type="EMBL" id="JAVFWL010000002">
    <property type="protein sequence ID" value="KAK6733292.1"/>
    <property type="molecule type" value="Genomic_DNA"/>
</dbReference>
<comment type="caution">
    <text evidence="1">The sequence shown here is derived from an EMBL/GenBank/DDBJ whole genome shotgun (WGS) entry which is preliminary data.</text>
</comment>
<gene>
    <name evidence="1" type="primary">Necator_chrII.g4983</name>
    <name evidence="1" type="ORF">RB195_017191</name>
</gene>
<sequence>MAGKNPYLCPKRQEQQATRRWITLIRSTVHDFRKCNCETQTSDAQTLGNFLNKALAYSDLYIRPQPACNHDINDHRKKQELQQPAEKEMHGWKLWLSGAFAQLGQRELKLPHFVIHPL</sequence>
<protein>
    <submittedName>
        <fullName evidence="1">Uncharacterized protein</fullName>
    </submittedName>
</protein>
<accession>A0ABR1C439</accession>
<proteinExistence type="predicted"/>
<evidence type="ECO:0000313" key="2">
    <source>
        <dbReference type="Proteomes" id="UP001303046"/>
    </source>
</evidence>
<dbReference type="Proteomes" id="UP001303046">
    <property type="component" value="Unassembled WGS sequence"/>
</dbReference>
<name>A0ABR1C439_NECAM</name>
<reference evidence="1 2" key="1">
    <citation type="submission" date="2023-08" db="EMBL/GenBank/DDBJ databases">
        <title>A Necator americanus chromosomal reference genome.</title>
        <authorList>
            <person name="Ilik V."/>
            <person name="Petrzelkova K.J."/>
            <person name="Pardy F."/>
            <person name="Fuh T."/>
            <person name="Niatou-Singa F.S."/>
            <person name="Gouil Q."/>
            <person name="Baker L."/>
            <person name="Ritchie M.E."/>
            <person name="Jex A.R."/>
            <person name="Gazzola D."/>
            <person name="Li H."/>
            <person name="Toshio Fujiwara R."/>
            <person name="Zhan B."/>
            <person name="Aroian R.V."/>
            <person name="Pafco B."/>
            <person name="Schwarz E.M."/>
        </authorList>
    </citation>
    <scope>NUCLEOTIDE SEQUENCE [LARGE SCALE GENOMIC DNA]</scope>
    <source>
        <strain evidence="1 2">Aroian</strain>
        <tissue evidence="1">Whole animal</tissue>
    </source>
</reference>
<evidence type="ECO:0000313" key="1">
    <source>
        <dbReference type="EMBL" id="KAK6733292.1"/>
    </source>
</evidence>
<organism evidence="1 2">
    <name type="scientific">Necator americanus</name>
    <name type="common">Human hookworm</name>
    <dbReference type="NCBI Taxonomy" id="51031"/>
    <lineage>
        <taxon>Eukaryota</taxon>
        <taxon>Metazoa</taxon>
        <taxon>Ecdysozoa</taxon>
        <taxon>Nematoda</taxon>
        <taxon>Chromadorea</taxon>
        <taxon>Rhabditida</taxon>
        <taxon>Rhabditina</taxon>
        <taxon>Rhabditomorpha</taxon>
        <taxon>Strongyloidea</taxon>
        <taxon>Ancylostomatidae</taxon>
        <taxon>Bunostominae</taxon>
        <taxon>Necator</taxon>
    </lineage>
</organism>